<feature type="domain" description="C2H2-type" evidence="11">
    <location>
        <begin position="356"/>
        <end position="383"/>
    </location>
</feature>
<evidence type="ECO:0000313" key="13">
    <source>
        <dbReference type="Proteomes" id="UP001591681"/>
    </source>
</evidence>
<dbReference type="Pfam" id="PF00096">
    <property type="entry name" value="zf-C2H2"/>
    <property type="match status" value="4"/>
</dbReference>
<keyword evidence="4 8" id="KW-0863">Zinc-finger</keyword>
<feature type="compositionally biased region" description="Polar residues" evidence="10">
    <location>
        <begin position="299"/>
        <end position="310"/>
    </location>
</feature>
<keyword evidence="6" id="KW-0238">DNA-binding</keyword>
<keyword evidence="9" id="KW-0175">Coiled coil</keyword>
<dbReference type="SMART" id="SM00355">
    <property type="entry name" value="ZnF_C2H2"/>
    <property type="match status" value="5"/>
</dbReference>
<dbReference type="GO" id="GO:0003677">
    <property type="term" value="F:DNA binding"/>
    <property type="evidence" value="ECO:0007669"/>
    <property type="project" value="UniProtKB-KW"/>
</dbReference>
<feature type="domain" description="C2H2-type" evidence="11">
    <location>
        <begin position="440"/>
        <end position="462"/>
    </location>
</feature>
<evidence type="ECO:0000256" key="6">
    <source>
        <dbReference type="ARBA" id="ARBA00023125"/>
    </source>
</evidence>
<dbReference type="AlphaFoldDB" id="A0ABD1JFX8"/>
<dbReference type="GO" id="GO:0008270">
    <property type="term" value="F:zinc ion binding"/>
    <property type="evidence" value="ECO:0007669"/>
    <property type="project" value="UniProtKB-KW"/>
</dbReference>
<name>A0ABD1JFX8_9TELE</name>
<dbReference type="Pfam" id="PF05557">
    <property type="entry name" value="MAD"/>
    <property type="match status" value="1"/>
</dbReference>
<dbReference type="FunFam" id="3.30.160.60:FF:001465">
    <property type="entry name" value="Zinc finger protein 560"/>
    <property type="match status" value="1"/>
</dbReference>
<accession>A0ABD1JFX8</accession>
<evidence type="ECO:0000256" key="8">
    <source>
        <dbReference type="PROSITE-ProRule" id="PRU00042"/>
    </source>
</evidence>
<evidence type="ECO:0000256" key="2">
    <source>
        <dbReference type="ARBA" id="ARBA00022723"/>
    </source>
</evidence>
<dbReference type="PANTHER" id="PTHR16515">
    <property type="entry name" value="PR DOMAIN ZINC FINGER PROTEIN"/>
    <property type="match status" value="1"/>
</dbReference>
<evidence type="ECO:0000256" key="9">
    <source>
        <dbReference type="SAM" id="Coils"/>
    </source>
</evidence>
<keyword evidence="3" id="KW-0677">Repeat</keyword>
<dbReference type="InterPro" id="IPR013087">
    <property type="entry name" value="Znf_C2H2_type"/>
</dbReference>
<dbReference type="FunFam" id="3.30.160.60:FF:002343">
    <property type="entry name" value="Zinc finger protein 33A"/>
    <property type="match status" value="1"/>
</dbReference>
<dbReference type="FunFam" id="3.30.160.60:FF:000624">
    <property type="entry name" value="zinc finger protein 697"/>
    <property type="match status" value="1"/>
</dbReference>
<keyword evidence="2" id="KW-0479">Metal-binding</keyword>
<dbReference type="EMBL" id="JBHFQA010000015">
    <property type="protein sequence ID" value="KAL2086066.1"/>
    <property type="molecule type" value="Genomic_DNA"/>
</dbReference>
<evidence type="ECO:0000256" key="7">
    <source>
        <dbReference type="ARBA" id="ARBA00023242"/>
    </source>
</evidence>
<feature type="region of interest" description="Disordered" evidence="10">
    <location>
        <begin position="181"/>
        <end position="321"/>
    </location>
</feature>
<dbReference type="GO" id="GO:0005634">
    <property type="term" value="C:nucleus"/>
    <property type="evidence" value="ECO:0007669"/>
    <property type="project" value="UniProtKB-SubCell"/>
</dbReference>
<evidence type="ECO:0000256" key="4">
    <source>
        <dbReference type="ARBA" id="ARBA00022771"/>
    </source>
</evidence>
<comment type="caution">
    <text evidence="12">The sequence shown here is derived from an EMBL/GenBank/DDBJ whole genome shotgun (WGS) entry which is preliminary data.</text>
</comment>
<keyword evidence="5" id="KW-0862">Zinc</keyword>
<dbReference type="InterPro" id="IPR050331">
    <property type="entry name" value="Zinc_finger"/>
</dbReference>
<sequence>MQKRVDHTQQWRSSRPEGFKSHLPRFARYQSVHTLESKIHDISQHVDVSHKQACSDLEKVSKFITEALQSEVQRNMALRMSIHRLEERASENGRSLSEHVESNRQLKLQVDELQKHLQDKDNSLTQANQTVAFLKHQLRDLYQQLHSHQSNHRTIQEVTEWLQDGEGQPIVVESESIPSCPIEPLVSGGPAPHGQLSSDGQSQLLAPVSGIKEEDTDDGGYEYSQSDGVESKEEQTASLARGIKVEEVEGEERSDMAPCVSSGAGAPGVPSEAQWRGTTTDATEPHTHDKNSWDGEQPESGNRSRLSSSAGPALPVVSHPKTNASTTHLCSVCGKGFPYWSNLQLHYATHAGDRPHACARCGKSFGLHKHLKQHERTHTGERPYPCAQCGKSFALAKHLKQHQRIHTGEKPFRCGHCGKTFTFVGNLRVHERTHTGERPYRCTQCGKSFAFVGNLRTHERIHRRIPEWRDVH</sequence>
<feature type="compositionally biased region" description="Basic and acidic residues" evidence="10">
    <location>
        <begin position="283"/>
        <end position="293"/>
    </location>
</feature>
<dbReference type="GO" id="GO:0000122">
    <property type="term" value="P:negative regulation of transcription by RNA polymerase II"/>
    <property type="evidence" value="ECO:0007669"/>
    <property type="project" value="UniProtKB-ARBA"/>
</dbReference>
<proteinExistence type="predicted"/>
<feature type="domain" description="C2H2-type" evidence="11">
    <location>
        <begin position="412"/>
        <end position="439"/>
    </location>
</feature>
<feature type="compositionally biased region" description="Polar residues" evidence="10">
    <location>
        <begin position="195"/>
        <end position="204"/>
    </location>
</feature>
<evidence type="ECO:0000256" key="10">
    <source>
        <dbReference type="SAM" id="MobiDB-lite"/>
    </source>
</evidence>
<dbReference type="Gene3D" id="3.30.160.60">
    <property type="entry name" value="Classic Zinc Finger"/>
    <property type="match status" value="5"/>
</dbReference>
<dbReference type="FunFam" id="3.30.160.60:FF:000358">
    <property type="entry name" value="zinc finger protein 24"/>
    <property type="match status" value="1"/>
</dbReference>
<dbReference type="PANTHER" id="PTHR16515:SF45">
    <property type="entry name" value="HISTONE-LYSINE N-METHYLTRANSFERASE PRDM9"/>
    <property type="match status" value="1"/>
</dbReference>
<feature type="coiled-coil region" evidence="9">
    <location>
        <begin position="96"/>
        <end position="144"/>
    </location>
</feature>
<organism evidence="12 13">
    <name type="scientific">Coilia grayii</name>
    <name type="common">Gray's grenadier anchovy</name>
    <dbReference type="NCBI Taxonomy" id="363190"/>
    <lineage>
        <taxon>Eukaryota</taxon>
        <taxon>Metazoa</taxon>
        <taxon>Chordata</taxon>
        <taxon>Craniata</taxon>
        <taxon>Vertebrata</taxon>
        <taxon>Euteleostomi</taxon>
        <taxon>Actinopterygii</taxon>
        <taxon>Neopterygii</taxon>
        <taxon>Teleostei</taxon>
        <taxon>Clupei</taxon>
        <taxon>Clupeiformes</taxon>
        <taxon>Clupeoidei</taxon>
        <taxon>Engraulidae</taxon>
        <taxon>Coilinae</taxon>
        <taxon>Coilia</taxon>
    </lineage>
</organism>
<protein>
    <recommendedName>
        <fullName evidence="11">C2H2-type domain-containing protein</fullName>
    </recommendedName>
</protein>
<keyword evidence="7" id="KW-0539">Nucleus</keyword>
<reference evidence="12 13" key="1">
    <citation type="submission" date="2024-09" db="EMBL/GenBank/DDBJ databases">
        <title>A chromosome-level genome assembly of Gray's grenadier anchovy, Coilia grayii.</title>
        <authorList>
            <person name="Fu Z."/>
        </authorList>
    </citation>
    <scope>NUCLEOTIDE SEQUENCE [LARGE SCALE GENOMIC DNA]</scope>
    <source>
        <strain evidence="12">G4</strain>
        <tissue evidence="12">Muscle</tissue>
    </source>
</reference>
<dbReference type="SUPFAM" id="SSF57667">
    <property type="entry name" value="beta-beta-alpha zinc fingers"/>
    <property type="match status" value="3"/>
</dbReference>
<feature type="compositionally biased region" description="Basic and acidic residues" evidence="10">
    <location>
        <begin position="243"/>
        <end position="255"/>
    </location>
</feature>
<dbReference type="Proteomes" id="UP001591681">
    <property type="component" value="Unassembled WGS sequence"/>
</dbReference>
<feature type="domain" description="C2H2-type" evidence="11">
    <location>
        <begin position="328"/>
        <end position="355"/>
    </location>
</feature>
<dbReference type="PROSITE" id="PS00028">
    <property type="entry name" value="ZINC_FINGER_C2H2_1"/>
    <property type="match status" value="5"/>
</dbReference>
<evidence type="ECO:0000259" key="11">
    <source>
        <dbReference type="PROSITE" id="PS50157"/>
    </source>
</evidence>
<dbReference type="PROSITE" id="PS50157">
    <property type="entry name" value="ZINC_FINGER_C2H2_2"/>
    <property type="match status" value="5"/>
</dbReference>
<dbReference type="InterPro" id="IPR008672">
    <property type="entry name" value="Mad1"/>
</dbReference>
<keyword evidence="13" id="KW-1185">Reference proteome</keyword>
<dbReference type="InterPro" id="IPR036236">
    <property type="entry name" value="Znf_C2H2_sf"/>
</dbReference>
<evidence type="ECO:0000256" key="3">
    <source>
        <dbReference type="ARBA" id="ARBA00022737"/>
    </source>
</evidence>
<gene>
    <name evidence="12" type="ORF">ACEWY4_017125</name>
</gene>
<evidence type="ECO:0000256" key="5">
    <source>
        <dbReference type="ARBA" id="ARBA00022833"/>
    </source>
</evidence>
<comment type="subcellular location">
    <subcellularLocation>
        <location evidence="1">Nucleus</location>
    </subcellularLocation>
</comment>
<evidence type="ECO:0000256" key="1">
    <source>
        <dbReference type="ARBA" id="ARBA00004123"/>
    </source>
</evidence>
<evidence type="ECO:0000313" key="12">
    <source>
        <dbReference type="EMBL" id="KAL2086066.1"/>
    </source>
</evidence>
<feature type="domain" description="C2H2-type" evidence="11">
    <location>
        <begin position="384"/>
        <end position="411"/>
    </location>
</feature>